<dbReference type="GO" id="GO:0003964">
    <property type="term" value="F:RNA-directed DNA polymerase activity"/>
    <property type="evidence" value="ECO:0007669"/>
    <property type="project" value="UniProtKB-KW"/>
</dbReference>
<reference evidence="2 3" key="1">
    <citation type="submission" date="2016-11" db="EMBL/GenBank/DDBJ databases">
        <authorList>
            <person name="Varghese N."/>
            <person name="Submissions S."/>
        </authorList>
    </citation>
    <scope>NUCLEOTIDE SEQUENCE [LARGE SCALE GENOMIC DNA]</scope>
    <source>
        <strain evidence="2 3">PA</strain>
    </source>
</reference>
<dbReference type="Proteomes" id="UP000184390">
    <property type="component" value="Unassembled WGS sequence"/>
</dbReference>
<keyword evidence="2" id="KW-0548">Nucleotidyltransferase</keyword>
<organism evidence="2 3">
    <name type="scientific">Actinomyces denticolens</name>
    <dbReference type="NCBI Taxonomy" id="52767"/>
    <lineage>
        <taxon>Bacteria</taxon>
        <taxon>Bacillati</taxon>
        <taxon>Actinomycetota</taxon>
        <taxon>Actinomycetes</taxon>
        <taxon>Actinomycetales</taxon>
        <taxon>Actinomycetaceae</taxon>
        <taxon>Actinomyces</taxon>
    </lineage>
</organism>
<gene>
    <name evidence="2" type="ORF">SAMN05216246_105103</name>
</gene>
<dbReference type="CDD" id="cd01646">
    <property type="entry name" value="RT_Bac_retron_I"/>
    <property type="match status" value="1"/>
</dbReference>
<sequence length="560" mass="63831">MKARENLPAKIPGGDDGMGTLLIELSPEEAKRCLLSSEHYCTLELPSYFEFNQVLKCANEIVNMHNFRRQDGKFRAPDLDDVNYTILSNKDSAYGWRPMHLIHPVLYVELVKLITSPENWEEVQNRFEEFRKDPKIVCLSVPPSSVEKSKEESIASWWRGIEQESIILSLDYNYVAATDIVDCYGSLYTHTISWALNGKECAKANRHKKHNTLGDDIDRKFTAMHNGQTNGIPQGNMLSDLIAEIVLGYADLMLSKRLSVEAGLDFRILRYRDDYRIFAKSKEGIRKVMLELTRVLSELNFRLNSSKTIESSDVITASLKPDKLYWISAVRSHGNLFKTTLIVRDLGLRYPNSGSLVRSLATLRRRVDKLTTRPVSNRAIIAVIVDIMYRSPRTYPHAASIISKLLSFEDGSTASDLCQKIFSRLHDMPNIGFLEIWLQRVMLAYDVKCNYREKLCQIVTSLRDQVEAGDSSLWNSSWLVNRCQDMLNKTYIVDRGAIGQIDKVIPVEETEVFLRGYGHEDDTELFGSLLPANPVDFNQAGSLEWPVNADPWSAMTDPWV</sequence>
<evidence type="ECO:0000313" key="3">
    <source>
        <dbReference type="Proteomes" id="UP000184390"/>
    </source>
</evidence>
<name>A0ABY1IC16_9ACTO</name>
<dbReference type="EMBL" id="FQYL01000005">
    <property type="protein sequence ID" value="SHI81522.1"/>
    <property type="molecule type" value="Genomic_DNA"/>
</dbReference>
<accession>A0ABY1IC16</accession>
<dbReference type="RefSeq" id="WP_178140817.1">
    <property type="nucleotide sequence ID" value="NZ_FQYL01000005.1"/>
</dbReference>
<dbReference type="PROSITE" id="PS50878">
    <property type="entry name" value="RT_POL"/>
    <property type="match status" value="1"/>
</dbReference>
<dbReference type="Pfam" id="PF00078">
    <property type="entry name" value="RVT_1"/>
    <property type="match status" value="1"/>
</dbReference>
<keyword evidence="3" id="KW-1185">Reference proteome</keyword>
<keyword evidence="2" id="KW-0808">Transferase</keyword>
<evidence type="ECO:0000313" key="2">
    <source>
        <dbReference type="EMBL" id="SHI81522.1"/>
    </source>
</evidence>
<evidence type="ECO:0000259" key="1">
    <source>
        <dbReference type="PROSITE" id="PS50878"/>
    </source>
</evidence>
<dbReference type="InterPro" id="IPR000477">
    <property type="entry name" value="RT_dom"/>
</dbReference>
<protein>
    <submittedName>
        <fullName evidence="2">Reverse transcriptase (RNA-dependent DNA polymerase)</fullName>
    </submittedName>
</protein>
<keyword evidence="2" id="KW-0695">RNA-directed DNA polymerase</keyword>
<proteinExistence type="predicted"/>
<feature type="domain" description="Reverse transcriptase" evidence="1">
    <location>
        <begin position="68"/>
        <end position="331"/>
    </location>
</feature>
<comment type="caution">
    <text evidence="2">The sequence shown here is derived from an EMBL/GenBank/DDBJ whole genome shotgun (WGS) entry which is preliminary data.</text>
</comment>